<dbReference type="RefSeq" id="WP_266119913.1">
    <property type="nucleotide sequence ID" value="NZ_JAPKNA010000001.1"/>
</dbReference>
<organism evidence="12 13">
    <name type="scientific">Alcaligenes parafaecalis</name>
    <dbReference type="NCBI Taxonomy" id="171260"/>
    <lineage>
        <taxon>Bacteria</taxon>
        <taxon>Pseudomonadati</taxon>
        <taxon>Pseudomonadota</taxon>
        <taxon>Betaproteobacteria</taxon>
        <taxon>Burkholderiales</taxon>
        <taxon>Alcaligenaceae</taxon>
        <taxon>Alcaligenes</taxon>
    </lineage>
</organism>
<dbReference type="PANTHER" id="PTHR30042">
    <property type="entry name" value="POTASSIUM-TRANSPORTING ATPASE C CHAIN"/>
    <property type="match status" value="1"/>
</dbReference>
<dbReference type="HAMAP" id="MF_00276">
    <property type="entry name" value="KdpC"/>
    <property type="match status" value="1"/>
</dbReference>
<keyword evidence="3 11" id="KW-0633">Potassium transport</keyword>
<evidence type="ECO:0000313" key="12">
    <source>
        <dbReference type="EMBL" id="MCX5462820.1"/>
    </source>
</evidence>
<comment type="function">
    <text evidence="11">Part of the high-affinity ATP-driven potassium transport (or Kdp) system, which catalyzes the hydrolysis of ATP coupled with the electrogenic transport of potassium into the cytoplasm. This subunit acts as a catalytic chaperone that increases the ATP-binding affinity of the ATP-hydrolyzing subunit KdpB by the formation of a transient KdpB/KdpC/ATP ternary complex.</text>
</comment>
<keyword evidence="1 11" id="KW-0813">Transport</keyword>
<sequence length="224" mass="23709">MSTHQFMVSAPAAPTMKSLLRPVLLSAVFFMLLTGIAYPLATTVIGTALFPEQAKGSLILRDGHLVGSRQIGQYFSQPEYFHGRPSATVGADPADPSTSITLPYNAAASGASNQGVLSQNLLDAVAERSKAYRLMNGLAEDALVPVDAVTASASGLDPHISVANARLQAARIAKVRGMSLAQVQVLIDRFTSNRQLGFLGEPRVQVLELNLALDMAKAVQPAVR</sequence>
<comment type="caution">
    <text evidence="12">The sequence shown here is derived from an EMBL/GenBank/DDBJ whole genome shotgun (WGS) entry which is preliminary data.</text>
</comment>
<comment type="subcellular location">
    <subcellularLocation>
        <location evidence="11">Cell membrane</location>
        <topology evidence="11">Single-pass membrane protein</topology>
    </subcellularLocation>
</comment>
<reference evidence="12 13" key="1">
    <citation type="submission" date="2022-11" db="EMBL/GenBank/DDBJ databases">
        <title>Biodiversity and phylogenetic relationships of bacteria.</title>
        <authorList>
            <person name="Machado R.A.R."/>
            <person name="Bhat A."/>
            <person name="Loulou A."/>
            <person name="Kallel S."/>
        </authorList>
    </citation>
    <scope>NUCLEOTIDE SEQUENCE [LARGE SCALE GENOMIC DNA]</scope>
    <source>
        <strain evidence="12 13">DSM 13975</strain>
    </source>
</reference>
<evidence type="ECO:0000256" key="1">
    <source>
        <dbReference type="ARBA" id="ARBA00022448"/>
    </source>
</evidence>
<comment type="subunit">
    <text evidence="11">The system is composed of three essential subunits: KdpA, KdpB and KdpC.</text>
</comment>
<dbReference type="EMBL" id="JAPKNA010000001">
    <property type="protein sequence ID" value="MCX5462820.1"/>
    <property type="molecule type" value="Genomic_DNA"/>
</dbReference>
<dbReference type="PANTHER" id="PTHR30042:SF2">
    <property type="entry name" value="POTASSIUM-TRANSPORTING ATPASE KDPC SUBUNIT"/>
    <property type="match status" value="1"/>
</dbReference>
<keyword evidence="5 11" id="KW-0547">Nucleotide-binding</keyword>
<accession>A0ABT3VKQ5</accession>
<name>A0ABT3VKQ5_9BURK</name>
<keyword evidence="10 11" id="KW-0472">Membrane</keyword>
<keyword evidence="7 11" id="KW-0630">Potassium</keyword>
<evidence type="ECO:0000256" key="9">
    <source>
        <dbReference type="ARBA" id="ARBA00023065"/>
    </source>
</evidence>
<keyword evidence="13" id="KW-1185">Reference proteome</keyword>
<evidence type="ECO:0000256" key="3">
    <source>
        <dbReference type="ARBA" id="ARBA00022538"/>
    </source>
</evidence>
<evidence type="ECO:0000256" key="10">
    <source>
        <dbReference type="ARBA" id="ARBA00023136"/>
    </source>
</evidence>
<dbReference type="Proteomes" id="UP001209916">
    <property type="component" value="Unassembled WGS sequence"/>
</dbReference>
<comment type="similarity">
    <text evidence="11">Belongs to the KdpC family.</text>
</comment>
<dbReference type="NCBIfam" id="NF001454">
    <property type="entry name" value="PRK00315.1"/>
    <property type="match status" value="1"/>
</dbReference>
<gene>
    <name evidence="11 12" type="primary">kdpC</name>
    <name evidence="12" type="ORF">OSH09_01395</name>
</gene>
<keyword evidence="9 11" id="KW-0406">Ion transport</keyword>
<dbReference type="Pfam" id="PF02669">
    <property type="entry name" value="KdpC"/>
    <property type="match status" value="1"/>
</dbReference>
<keyword evidence="8 11" id="KW-1133">Transmembrane helix</keyword>
<dbReference type="InterPro" id="IPR003820">
    <property type="entry name" value="KdpC"/>
</dbReference>
<evidence type="ECO:0000256" key="7">
    <source>
        <dbReference type="ARBA" id="ARBA00022958"/>
    </source>
</evidence>
<evidence type="ECO:0000256" key="4">
    <source>
        <dbReference type="ARBA" id="ARBA00022692"/>
    </source>
</evidence>
<evidence type="ECO:0000256" key="5">
    <source>
        <dbReference type="ARBA" id="ARBA00022741"/>
    </source>
</evidence>
<evidence type="ECO:0000256" key="6">
    <source>
        <dbReference type="ARBA" id="ARBA00022840"/>
    </source>
</evidence>
<evidence type="ECO:0000313" key="13">
    <source>
        <dbReference type="Proteomes" id="UP001209916"/>
    </source>
</evidence>
<keyword evidence="4 11" id="KW-0812">Transmembrane</keyword>
<evidence type="ECO:0000256" key="2">
    <source>
        <dbReference type="ARBA" id="ARBA00022475"/>
    </source>
</evidence>
<evidence type="ECO:0000256" key="8">
    <source>
        <dbReference type="ARBA" id="ARBA00022989"/>
    </source>
</evidence>
<dbReference type="PIRSF" id="PIRSF001296">
    <property type="entry name" value="K_ATPase_KdpC"/>
    <property type="match status" value="1"/>
</dbReference>
<evidence type="ECO:0000256" key="11">
    <source>
        <dbReference type="HAMAP-Rule" id="MF_00276"/>
    </source>
</evidence>
<keyword evidence="2 11" id="KW-1003">Cell membrane</keyword>
<protein>
    <recommendedName>
        <fullName evidence="11">Potassium-transporting ATPase KdpC subunit</fullName>
    </recommendedName>
    <alternativeName>
        <fullName evidence="11">ATP phosphohydrolase [potassium-transporting] C chain</fullName>
    </alternativeName>
    <alternativeName>
        <fullName evidence="11">Potassium-binding and translocating subunit C</fullName>
    </alternativeName>
    <alternativeName>
        <fullName evidence="11">Potassium-translocating ATPase C chain</fullName>
    </alternativeName>
</protein>
<dbReference type="NCBIfam" id="TIGR00681">
    <property type="entry name" value="kdpC"/>
    <property type="match status" value="1"/>
</dbReference>
<proteinExistence type="inferred from homology"/>
<keyword evidence="6 11" id="KW-0067">ATP-binding</keyword>